<dbReference type="Proteomes" id="UP001431572">
    <property type="component" value="Chromosome 2"/>
</dbReference>
<dbReference type="GO" id="GO:0016787">
    <property type="term" value="F:hydrolase activity"/>
    <property type="evidence" value="ECO:0007669"/>
    <property type="project" value="UniProtKB-KW"/>
</dbReference>
<evidence type="ECO:0000313" key="4">
    <source>
        <dbReference type="Proteomes" id="UP001431572"/>
    </source>
</evidence>
<protein>
    <submittedName>
        <fullName evidence="1">HAD family hydrolase</fullName>
    </submittedName>
</protein>
<dbReference type="AlphaFoldDB" id="A0A8T7M746"/>
<dbReference type="SFLD" id="SFLDG01129">
    <property type="entry name" value="C1.5:_HAD__Beta-PGM__Phosphata"/>
    <property type="match status" value="1"/>
</dbReference>
<reference evidence="2" key="2">
    <citation type="journal article" date="2024" name="Nature">
        <title>Anoxygenic phototroph of the Chloroflexota uses a type I reaction centre.</title>
        <authorList>
            <person name="Tsuji J.M."/>
            <person name="Shaw N.A."/>
            <person name="Nagashima S."/>
            <person name="Venkiteswaran J.J."/>
            <person name="Schiff S.L."/>
            <person name="Watanabe T."/>
            <person name="Fukui M."/>
            <person name="Hanada S."/>
            <person name="Tank M."/>
            <person name="Neufeld J.D."/>
        </authorList>
    </citation>
    <scope>NUCLEOTIDE SEQUENCE</scope>
    <source>
        <strain evidence="2">L227-S17</strain>
    </source>
</reference>
<dbReference type="EMBL" id="JACATZ010000003">
    <property type="protein sequence ID" value="NWJ47970.1"/>
    <property type="molecule type" value="Genomic_DNA"/>
</dbReference>
<keyword evidence="1" id="KW-0378">Hydrolase</keyword>
<keyword evidence="4" id="KW-1185">Reference proteome</keyword>
<accession>A0A8T7M746</accession>
<evidence type="ECO:0000313" key="1">
    <source>
        <dbReference type="EMBL" id="NWJ47970.1"/>
    </source>
</evidence>
<dbReference type="RefSeq" id="WP_341471747.1">
    <property type="nucleotide sequence ID" value="NZ_CP128400.1"/>
</dbReference>
<name>A0A8T7M746_9CHLR</name>
<dbReference type="SUPFAM" id="SSF56784">
    <property type="entry name" value="HAD-like"/>
    <property type="match status" value="1"/>
</dbReference>
<reference evidence="1 3" key="1">
    <citation type="submission" date="2020-06" db="EMBL/GenBank/DDBJ databases">
        <title>Anoxygenic phototrophic Chloroflexota member uses a Type I reaction center.</title>
        <authorList>
            <person name="Tsuji J.M."/>
            <person name="Shaw N.A."/>
            <person name="Nagashima S."/>
            <person name="Venkiteswaran J."/>
            <person name="Schiff S.L."/>
            <person name="Hanada S."/>
            <person name="Tank M."/>
            <person name="Neufeld J.D."/>
        </authorList>
    </citation>
    <scope>NUCLEOTIDE SEQUENCE [LARGE SCALE GENOMIC DNA]</scope>
    <source>
        <strain evidence="1">L227-S17</strain>
    </source>
</reference>
<evidence type="ECO:0000313" key="3">
    <source>
        <dbReference type="Proteomes" id="UP000521676"/>
    </source>
</evidence>
<evidence type="ECO:0000313" key="2">
    <source>
        <dbReference type="EMBL" id="WJW69875.1"/>
    </source>
</evidence>
<sequence>MSQPNQYVFLLDVDNTLLDTDSISADLRAYLEQIFSKEAQQRYWQIFDELREELGYSDHLGTLQRFRVENMNQPNLIDVSLYLLNYPFKARLFPGALELIERFRSWGTVVILTDGDAVYQPHKINCAGLLKAVNRKVLVTIHKEQQLDQVELRYPASHYIMVDDKLRLLTEIKKRWGMGVTTIFVRQGHYAHEPDIFLKYPPADLMVENLAALLDYDLELIHVDKGRSR</sequence>
<dbReference type="EMBL" id="CP128400">
    <property type="protein sequence ID" value="WJW69875.1"/>
    <property type="molecule type" value="Genomic_DNA"/>
</dbReference>
<dbReference type="Proteomes" id="UP000521676">
    <property type="component" value="Unassembled WGS sequence"/>
</dbReference>
<dbReference type="Gene3D" id="3.40.50.1000">
    <property type="entry name" value="HAD superfamily/HAD-like"/>
    <property type="match status" value="1"/>
</dbReference>
<dbReference type="InterPro" id="IPR023214">
    <property type="entry name" value="HAD_sf"/>
</dbReference>
<organism evidence="1 3">
    <name type="scientific">Candidatus Chlorohelix allophototropha</name>
    <dbReference type="NCBI Taxonomy" id="3003348"/>
    <lineage>
        <taxon>Bacteria</taxon>
        <taxon>Bacillati</taxon>
        <taxon>Chloroflexota</taxon>
        <taxon>Chloroflexia</taxon>
        <taxon>Candidatus Chloroheliales</taxon>
        <taxon>Candidatus Chloroheliaceae</taxon>
        <taxon>Candidatus Chlorohelix</taxon>
    </lineage>
</organism>
<proteinExistence type="predicted"/>
<dbReference type="SFLD" id="SFLDS00003">
    <property type="entry name" value="Haloacid_Dehalogenase"/>
    <property type="match status" value="1"/>
</dbReference>
<gene>
    <name evidence="1" type="ORF">HXX08_19115</name>
    <name evidence="2" type="ORF">OZ401_003505</name>
</gene>
<dbReference type="InterPro" id="IPR036412">
    <property type="entry name" value="HAD-like_sf"/>
</dbReference>
<dbReference type="Gene3D" id="1.10.286.50">
    <property type="match status" value="1"/>
</dbReference>